<dbReference type="RefSeq" id="WP_344930637.1">
    <property type="nucleotide sequence ID" value="NZ_BAABCW010000028.1"/>
</dbReference>
<evidence type="ECO:0000313" key="1">
    <source>
        <dbReference type="EMBL" id="GAA3522056.1"/>
    </source>
</evidence>
<sequence length="151" mass="18145">MENKTREREQKQRCEIKINGNGYQLIFKDDYVSLKARFYWENNEIIKGDFKLTNHRRQNGNRFKLHKVFFCKEFQRLEAFISHHSLNETKKHKLYDEYIKGFYPKTAEENQLNDINFLLTISLEPITIINEIKECNRDKPKDKDGSIIVGI</sequence>
<protein>
    <submittedName>
        <fullName evidence="1">Uncharacterized protein</fullName>
    </submittedName>
</protein>
<proteinExistence type="predicted"/>
<comment type="caution">
    <text evidence="1">The sequence shown here is derived from an EMBL/GenBank/DDBJ whole genome shotgun (WGS) entry which is preliminary data.</text>
</comment>
<dbReference type="EMBL" id="BAABCW010000028">
    <property type="protein sequence ID" value="GAA3522056.1"/>
    <property type="molecule type" value="Genomic_DNA"/>
</dbReference>
<organism evidence="1 2">
    <name type="scientific">Aquimarina addita</name>
    <dbReference type="NCBI Taxonomy" id="870485"/>
    <lineage>
        <taxon>Bacteria</taxon>
        <taxon>Pseudomonadati</taxon>
        <taxon>Bacteroidota</taxon>
        <taxon>Flavobacteriia</taxon>
        <taxon>Flavobacteriales</taxon>
        <taxon>Flavobacteriaceae</taxon>
        <taxon>Aquimarina</taxon>
    </lineage>
</organism>
<name>A0ABP6UXM4_9FLAO</name>
<dbReference type="Proteomes" id="UP001500459">
    <property type="component" value="Unassembled WGS sequence"/>
</dbReference>
<accession>A0ABP6UXM4</accession>
<reference evidence="2" key="1">
    <citation type="journal article" date="2019" name="Int. J. Syst. Evol. Microbiol.">
        <title>The Global Catalogue of Microorganisms (GCM) 10K type strain sequencing project: providing services to taxonomists for standard genome sequencing and annotation.</title>
        <authorList>
            <consortium name="The Broad Institute Genomics Platform"/>
            <consortium name="The Broad Institute Genome Sequencing Center for Infectious Disease"/>
            <person name="Wu L."/>
            <person name="Ma J."/>
        </authorList>
    </citation>
    <scope>NUCLEOTIDE SEQUENCE [LARGE SCALE GENOMIC DNA]</scope>
    <source>
        <strain evidence="2">JCM 17106</strain>
    </source>
</reference>
<gene>
    <name evidence="1" type="ORF">GCM10022393_40710</name>
</gene>
<keyword evidence="2" id="KW-1185">Reference proteome</keyword>
<evidence type="ECO:0000313" key="2">
    <source>
        <dbReference type="Proteomes" id="UP001500459"/>
    </source>
</evidence>